<dbReference type="EMBL" id="FOFX01000024">
    <property type="protein sequence ID" value="SEQ16066.1"/>
    <property type="molecule type" value="Genomic_DNA"/>
</dbReference>
<sequence length="137" mass="15694">MGFAFTLLVCYHHLCIATLGAYIKFELRAKLKTVTTVHVFDGWHRFEEHRNGAQRLRTVGQAIILVIPPITALFINYEAAISSEWSQVVYFWFGVAATLVSLATIIQTYINQKQLNGSNERVHERRARSQDQKESQV</sequence>
<reference evidence="2 3" key="1">
    <citation type="submission" date="2016-10" db="EMBL/GenBank/DDBJ databases">
        <authorList>
            <person name="de Groot N.N."/>
        </authorList>
    </citation>
    <scope>NUCLEOTIDE SEQUENCE [LARGE SCALE GENOMIC DNA]</scope>
    <source>
        <strain evidence="2 3">Nm9</strain>
    </source>
</reference>
<protein>
    <submittedName>
        <fullName evidence="2">Uncharacterized protein</fullName>
    </submittedName>
</protein>
<feature type="transmembrane region" description="Helical" evidence="1">
    <location>
        <begin position="89"/>
        <end position="110"/>
    </location>
</feature>
<dbReference type="STRING" id="44577.ATY38_12790"/>
<accession>A0A1H9DRA9</accession>
<organism evidence="2 3">
    <name type="scientific">Nitrosomonas ureae</name>
    <dbReference type="NCBI Taxonomy" id="44577"/>
    <lineage>
        <taxon>Bacteria</taxon>
        <taxon>Pseudomonadati</taxon>
        <taxon>Pseudomonadota</taxon>
        <taxon>Betaproteobacteria</taxon>
        <taxon>Nitrosomonadales</taxon>
        <taxon>Nitrosomonadaceae</taxon>
        <taxon>Nitrosomonas</taxon>
    </lineage>
</organism>
<feature type="transmembrane region" description="Helical" evidence="1">
    <location>
        <begin position="6"/>
        <end position="23"/>
    </location>
</feature>
<evidence type="ECO:0000256" key="1">
    <source>
        <dbReference type="SAM" id="Phobius"/>
    </source>
</evidence>
<keyword evidence="1" id="KW-0812">Transmembrane</keyword>
<dbReference type="AlphaFoldDB" id="A0A1H9DRA9"/>
<keyword evidence="1" id="KW-0472">Membrane</keyword>
<evidence type="ECO:0000313" key="3">
    <source>
        <dbReference type="Proteomes" id="UP000181998"/>
    </source>
</evidence>
<proteinExistence type="predicted"/>
<gene>
    <name evidence="2" type="ORF">SAMN05421510_102437</name>
</gene>
<dbReference type="Proteomes" id="UP000181998">
    <property type="component" value="Unassembled WGS sequence"/>
</dbReference>
<keyword evidence="1" id="KW-1133">Transmembrane helix</keyword>
<dbReference type="RefSeq" id="WP_074721112.1">
    <property type="nucleotide sequence ID" value="NZ_FOFX01000024.1"/>
</dbReference>
<evidence type="ECO:0000313" key="2">
    <source>
        <dbReference type="EMBL" id="SEQ16066.1"/>
    </source>
</evidence>
<name>A0A1H9DRA9_9PROT</name>
<feature type="transmembrane region" description="Helical" evidence="1">
    <location>
        <begin position="59"/>
        <end position="77"/>
    </location>
</feature>